<dbReference type="Proteomes" id="UP000286071">
    <property type="component" value="Unassembled WGS sequence"/>
</dbReference>
<dbReference type="AlphaFoldDB" id="A0A423H719"/>
<accession>A0A423H719</accession>
<protein>
    <submittedName>
        <fullName evidence="1">Uncharacterized protein</fullName>
    </submittedName>
</protein>
<name>A0A423H719_9PSED</name>
<comment type="caution">
    <text evidence="1">The sequence shown here is derived from an EMBL/GenBank/DDBJ whole genome shotgun (WGS) entry which is preliminary data.</text>
</comment>
<proteinExistence type="predicted"/>
<sequence length="88" mass="9579">MEKAIARQNHLITQMRTLLQIHAMLTGSRAVQGVRAMGAGVCVLGRAGQCAHMNSFSMVYRRLHVALGSLGAPGCSRIISIGWRFMLI</sequence>
<gene>
    <name evidence="1" type="ORF">BK659_12135</name>
</gene>
<reference evidence="1 2" key="1">
    <citation type="submission" date="2016-10" db="EMBL/GenBank/DDBJ databases">
        <title>Comparative genome analysis of multiple Pseudomonas spp. focuses on biocontrol and plant growth promoting traits.</title>
        <authorList>
            <person name="Tao X.-Y."/>
            <person name="Taylor C.G."/>
        </authorList>
    </citation>
    <scope>NUCLEOTIDE SEQUENCE [LARGE SCALE GENOMIC DNA]</scope>
    <source>
        <strain evidence="1 2">48H11</strain>
    </source>
</reference>
<evidence type="ECO:0000313" key="1">
    <source>
        <dbReference type="EMBL" id="RON08991.1"/>
    </source>
</evidence>
<dbReference type="EMBL" id="MOBJ01000008">
    <property type="protein sequence ID" value="RON08991.1"/>
    <property type="molecule type" value="Genomic_DNA"/>
</dbReference>
<organism evidence="1 2">
    <name type="scientific">Pseudomonas brassicacearum</name>
    <dbReference type="NCBI Taxonomy" id="930166"/>
    <lineage>
        <taxon>Bacteria</taxon>
        <taxon>Pseudomonadati</taxon>
        <taxon>Pseudomonadota</taxon>
        <taxon>Gammaproteobacteria</taxon>
        <taxon>Pseudomonadales</taxon>
        <taxon>Pseudomonadaceae</taxon>
        <taxon>Pseudomonas</taxon>
    </lineage>
</organism>
<evidence type="ECO:0000313" key="2">
    <source>
        <dbReference type="Proteomes" id="UP000286071"/>
    </source>
</evidence>